<evidence type="ECO:0000313" key="2">
    <source>
        <dbReference type="EMBL" id="OIR04508.1"/>
    </source>
</evidence>
<dbReference type="InterPro" id="IPR003489">
    <property type="entry name" value="RHF/RaiA"/>
</dbReference>
<organism evidence="2">
    <name type="scientific">mine drainage metagenome</name>
    <dbReference type="NCBI Taxonomy" id="410659"/>
    <lineage>
        <taxon>unclassified sequences</taxon>
        <taxon>metagenomes</taxon>
        <taxon>ecological metagenomes</taxon>
    </lineage>
</organism>
<evidence type="ECO:0000259" key="1">
    <source>
        <dbReference type="PROSITE" id="PS51857"/>
    </source>
</evidence>
<protein>
    <submittedName>
        <fullName evidence="2">Cold shock protein 1</fullName>
    </submittedName>
</protein>
<dbReference type="PROSITE" id="PS51857">
    <property type="entry name" value="CSD_2"/>
    <property type="match status" value="1"/>
</dbReference>
<feature type="domain" description="CSD" evidence="1">
    <location>
        <begin position="111"/>
        <end position="175"/>
    </location>
</feature>
<dbReference type="InterPro" id="IPR036567">
    <property type="entry name" value="RHF-like"/>
</dbReference>
<sequence length="182" mass="21129">MQIPLQITIRNMRNSEAIETYIREKTQKLNDFFAHIISCRVVVEIPHKHHNQGKQFNVRIDLGVPGNELVVNRDHHEDVYVALRDAFDATKRQLEDYVHRLHRETKMHAPESIGHIVRINQKEGFGFITGPDGTELYFNRDNVVSPSFERLKVGDEVKFIEETTVERPQAKRVSVGNHQLPT</sequence>
<gene>
    <name evidence="2" type="primary">csp_1</name>
    <name evidence="2" type="ORF">GALL_134440</name>
</gene>
<dbReference type="SUPFAM" id="SSF69754">
    <property type="entry name" value="Ribosome binding protein Y (YfiA homologue)"/>
    <property type="match status" value="1"/>
</dbReference>
<reference evidence="2" key="1">
    <citation type="submission" date="2016-10" db="EMBL/GenBank/DDBJ databases">
        <title>Sequence of Gallionella enrichment culture.</title>
        <authorList>
            <person name="Poehlein A."/>
            <person name="Muehling M."/>
            <person name="Daniel R."/>
        </authorList>
    </citation>
    <scope>NUCLEOTIDE SEQUENCE</scope>
</reference>
<accession>A0A1J5SSB1</accession>
<dbReference type="SUPFAM" id="SSF50249">
    <property type="entry name" value="Nucleic acid-binding proteins"/>
    <property type="match status" value="1"/>
</dbReference>
<name>A0A1J5SSB1_9ZZZZ</name>
<dbReference type="Pfam" id="PF00313">
    <property type="entry name" value="CSD"/>
    <property type="match status" value="1"/>
</dbReference>
<dbReference type="Gene3D" id="3.30.160.100">
    <property type="entry name" value="Ribosome hibernation promotion factor-like"/>
    <property type="match status" value="1"/>
</dbReference>
<dbReference type="Gene3D" id="2.40.50.140">
    <property type="entry name" value="Nucleic acid-binding proteins"/>
    <property type="match status" value="1"/>
</dbReference>
<dbReference type="AlphaFoldDB" id="A0A1J5SSB1"/>
<comment type="caution">
    <text evidence="2">The sequence shown here is derived from an EMBL/GenBank/DDBJ whole genome shotgun (WGS) entry which is preliminary data.</text>
</comment>
<dbReference type="GO" id="GO:0003676">
    <property type="term" value="F:nucleic acid binding"/>
    <property type="evidence" value="ECO:0007669"/>
    <property type="project" value="InterPro"/>
</dbReference>
<dbReference type="Pfam" id="PF02482">
    <property type="entry name" value="Ribosomal_S30AE"/>
    <property type="match status" value="1"/>
</dbReference>
<dbReference type="InterPro" id="IPR002059">
    <property type="entry name" value="CSP_DNA-bd"/>
</dbReference>
<dbReference type="EMBL" id="MLJW01000057">
    <property type="protein sequence ID" value="OIR04508.1"/>
    <property type="molecule type" value="Genomic_DNA"/>
</dbReference>
<dbReference type="NCBIfam" id="TIGR00741">
    <property type="entry name" value="yfiA"/>
    <property type="match status" value="1"/>
</dbReference>
<proteinExistence type="predicted"/>
<dbReference type="CDD" id="cd00552">
    <property type="entry name" value="RaiA"/>
    <property type="match status" value="1"/>
</dbReference>
<dbReference type="InterPro" id="IPR012340">
    <property type="entry name" value="NA-bd_OB-fold"/>
</dbReference>